<evidence type="ECO:0000256" key="2">
    <source>
        <dbReference type="ARBA" id="ARBA00008929"/>
    </source>
</evidence>
<feature type="transmembrane region" description="Helical" evidence="7">
    <location>
        <begin position="167"/>
        <end position="186"/>
    </location>
</feature>
<dbReference type="InterPro" id="IPR005614">
    <property type="entry name" value="NrfD-like"/>
</dbReference>
<name>M2Z3E9_9PROT</name>
<keyword evidence="5 7" id="KW-1133">Transmembrane helix</keyword>
<protein>
    <submittedName>
        <fullName evidence="8">Phenylacetyl-CoA:acceptor oxidoreductase</fullName>
    </submittedName>
</protein>
<evidence type="ECO:0000256" key="3">
    <source>
        <dbReference type="ARBA" id="ARBA00022475"/>
    </source>
</evidence>
<dbReference type="GO" id="GO:0005886">
    <property type="term" value="C:plasma membrane"/>
    <property type="evidence" value="ECO:0007669"/>
    <property type="project" value="UniProtKB-SubCell"/>
</dbReference>
<feature type="transmembrane region" description="Helical" evidence="7">
    <location>
        <begin position="21"/>
        <end position="40"/>
    </location>
</feature>
<evidence type="ECO:0000256" key="5">
    <source>
        <dbReference type="ARBA" id="ARBA00022989"/>
    </source>
</evidence>
<evidence type="ECO:0000256" key="4">
    <source>
        <dbReference type="ARBA" id="ARBA00022692"/>
    </source>
</evidence>
<dbReference type="Proteomes" id="UP000011744">
    <property type="component" value="Unassembled WGS sequence"/>
</dbReference>
<accession>M2Z3E9</accession>
<dbReference type="OrthoDB" id="8448253at2"/>
<evidence type="ECO:0000313" key="9">
    <source>
        <dbReference type="Proteomes" id="UP000011744"/>
    </source>
</evidence>
<keyword evidence="4 7" id="KW-0812">Transmembrane</keyword>
<keyword evidence="9" id="KW-1185">Reference proteome</keyword>
<evidence type="ECO:0000313" key="8">
    <source>
        <dbReference type="EMBL" id="EME68890.1"/>
    </source>
</evidence>
<feature type="transmembrane region" description="Helical" evidence="7">
    <location>
        <begin position="213"/>
        <end position="232"/>
    </location>
</feature>
<evidence type="ECO:0000256" key="7">
    <source>
        <dbReference type="SAM" id="Phobius"/>
    </source>
</evidence>
<organism evidence="8 9">
    <name type="scientific">Paramagnetospirillum caucaseum</name>
    <dbReference type="NCBI Taxonomy" id="1244869"/>
    <lineage>
        <taxon>Bacteria</taxon>
        <taxon>Pseudomonadati</taxon>
        <taxon>Pseudomonadota</taxon>
        <taxon>Alphaproteobacteria</taxon>
        <taxon>Rhodospirillales</taxon>
        <taxon>Magnetospirillaceae</taxon>
        <taxon>Paramagnetospirillum</taxon>
    </lineage>
</organism>
<comment type="caution">
    <text evidence="8">The sequence shown here is derived from an EMBL/GenBank/DDBJ whole genome shotgun (WGS) entry which is preliminary data.</text>
</comment>
<evidence type="ECO:0000256" key="6">
    <source>
        <dbReference type="ARBA" id="ARBA00023136"/>
    </source>
</evidence>
<dbReference type="AlphaFoldDB" id="M2Z3E9"/>
<gene>
    <name evidence="8" type="ORF">H261_16271</name>
</gene>
<evidence type="ECO:0000256" key="1">
    <source>
        <dbReference type="ARBA" id="ARBA00004651"/>
    </source>
</evidence>
<comment type="similarity">
    <text evidence="2">Belongs to the NrfD family.</text>
</comment>
<dbReference type="eggNOG" id="COG3302">
    <property type="taxonomic scope" value="Bacteria"/>
</dbReference>
<keyword evidence="3" id="KW-1003">Cell membrane</keyword>
<comment type="subcellular location">
    <subcellularLocation>
        <location evidence="1">Cell membrane</location>
        <topology evidence="1">Multi-pass membrane protein</topology>
    </subcellularLocation>
</comment>
<dbReference type="EMBL" id="AONQ01000049">
    <property type="protein sequence ID" value="EME68890.1"/>
    <property type="molecule type" value="Genomic_DNA"/>
</dbReference>
<reference evidence="8 9" key="1">
    <citation type="journal article" date="2014" name="Genome Announc.">
        <title>Draft Genome Sequence of Magnetospirillum sp. Strain SO-1, a Freshwater Magnetotactic Bacterium Isolated from the Ol'khovka River, Russia.</title>
        <authorList>
            <person name="Grouzdev D.S."/>
            <person name="Dziuba M.V."/>
            <person name="Sukhacheva M.S."/>
            <person name="Mardanov A.V."/>
            <person name="Beletskiy A.V."/>
            <person name="Kuznetsov B.B."/>
            <person name="Skryabin K.G."/>
        </authorList>
    </citation>
    <scope>NUCLEOTIDE SEQUENCE [LARGE SCALE GENOMIC DNA]</scope>
    <source>
        <strain evidence="8 9">SO-1</strain>
    </source>
</reference>
<sequence>MRQIATAKRQGFWDLRAAGNFIGGGTGTGLLLVAAAAALAGSDATIPLAAGIGFVMAGLSLVWLEIGKPWRALNVFFHPQTSWMTREGIIAAPLAAAVAGYVVFGHQALLPAILVLAAGFLYCQARILKAARGIPAWKQPEIVPLIIATGLAEGSGAVLVLGEASPALIAVALAAGLAREGAWWAYRRGLVASKAPAGTLDCLASPTARGLRAAQLAGLALIGMALVVPAPLAALGGLLAAVSGWGIKALLVTRAAFTRGPRISHTPVRGRSVSRTVEA</sequence>
<dbReference type="PATRIC" id="fig|1244869.3.peg.3263"/>
<keyword evidence="6 7" id="KW-0472">Membrane</keyword>
<dbReference type="STRING" id="1244869.H261_16271"/>
<proteinExistence type="inferred from homology"/>
<dbReference type="RefSeq" id="WP_008619549.1">
    <property type="nucleotide sequence ID" value="NZ_AONQ01000049.1"/>
</dbReference>
<feature type="transmembrane region" description="Helical" evidence="7">
    <location>
        <begin position="87"/>
        <end position="104"/>
    </location>
</feature>
<dbReference type="Pfam" id="PF03916">
    <property type="entry name" value="NrfD"/>
    <property type="match status" value="1"/>
</dbReference>
<feature type="transmembrane region" description="Helical" evidence="7">
    <location>
        <begin position="46"/>
        <end position="66"/>
    </location>
</feature>